<dbReference type="PROSITE" id="PS50082">
    <property type="entry name" value="WD_REPEATS_2"/>
    <property type="match status" value="1"/>
</dbReference>
<dbReference type="SMART" id="SM00320">
    <property type="entry name" value="WD40"/>
    <property type="match status" value="2"/>
</dbReference>
<keyword evidence="5" id="KW-1185">Reference proteome</keyword>
<gene>
    <name evidence="4" type="ORF">WN48_01862</name>
</gene>
<evidence type="ECO:0000313" key="4">
    <source>
        <dbReference type="EMBL" id="OAD52368.1"/>
    </source>
</evidence>
<evidence type="ECO:0000256" key="1">
    <source>
        <dbReference type="ARBA" id="ARBA00022574"/>
    </source>
</evidence>
<evidence type="ECO:0000256" key="2">
    <source>
        <dbReference type="ARBA" id="ARBA00022737"/>
    </source>
</evidence>
<dbReference type="InterPro" id="IPR019775">
    <property type="entry name" value="WD40_repeat_CS"/>
</dbReference>
<dbReference type="PANTHER" id="PTHR19848">
    <property type="entry name" value="WD40 REPEAT PROTEIN"/>
    <property type="match status" value="1"/>
</dbReference>
<keyword evidence="1 3" id="KW-0853">WD repeat</keyword>
<dbReference type="InterPro" id="IPR015943">
    <property type="entry name" value="WD40/YVTN_repeat-like_dom_sf"/>
</dbReference>
<evidence type="ECO:0000313" key="5">
    <source>
        <dbReference type="Proteomes" id="UP000250275"/>
    </source>
</evidence>
<proteinExistence type="predicted"/>
<dbReference type="AlphaFoldDB" id="A0A310S7E9"/>
<dbReference type="EMBL" id="KQ773726">
    <property type="protein sequence ID" value="OAD52368.1"/>
    <property type="molecule type" value="Genomic_DNA"/>
</dbReference>
<dbReference type="Gene3D" id="2.130.10.10">
    <property type="entry name" value="YVTN repeat-like/Quinoprotein amine dehydrogenase"/>
    <property type="match status" value="1"/>
</dbReference>
<feature type="repeat" description="WD" evidence="3">
    <location>
        <begin position="149"/>
        <end position="190"/>
    </location>
</feature>
<dbReference type="PROSITE" id="PS50294">
    <property type="entry name" value="WD_REPEATS_REGION"/>
    <property type="match status" value="1"/>
</dbReference>
<protein>
    <submittedName>
        <fullName evidence="4">Outer row dynein assembly protein 16 like protein</fullName>
    </submittedName>
</protein>
<reference evidence="4 5" key="1">
    <citation type="submission" date="2015-07" db="EMBL/GenBank/DDBJ databases">
        <title>The genome of Eufriesea mexicana.</title>
        <authorList>
            <person name="Pan H."/>
            <person name="Kapheim K."/>
        </authorList>
    </citation>
    <scope>NUCLEOTIDE SEQUENCE [LARGE SCALE GENOMIC DNA]</scope>
    <source>
        <strain evidence="4">0111107269</strain>
        <tissue evidence="4">Whole body</tissue>
    </source>
</reference>
<dbReference type="Proteomes" id="UP000250275">
    <property type="component" value="Unassembled WGS sequence"/>
</dbReference>
<dbReference type="Pfam" id="PF00400">
    <property type="entry name" value="WD40"/>
    <property type="match status" value="1"/>
</dbReference>
<organism evidence="4 5">
    <name type="scientific">Eufriesea mexicana</name>
    <dbReference type="NCBI Taxonomy" id="516756"/>
    <lineage>
        <taxon>Eukaryota</taxon>
        <taxon>Metazoa</taxon>
        <taxon>Ecdysozoa</taxon>
        <taxon>Arthropoda</taxon>
        <taxon>Hexapoda</taxon>
        <taxon>Insecta</taxon>
        <taxon>Pterygota</taxon>
        <taxon>Neoptera</taxon>
        <taxon>Endopterygota</taxon>
        <taxon>Hymenoptera</taxon>
        <taxon>Apocrita</taxon>
        <taxon>Aculeata</taxon>
        <taxon>Apoidea</taxon>
        <taxon>Anthophila</taxon>
        <taxon>Apidae</taxon>
        <taxon>Eufriesea</taxon>
    </lineage>
</organism>
<dbReference type="OrthoDB" id="674604at2759"/>
<dbReference type="SUPFAM" id="SSF50978">
    <property type="entry name" value="WD40 repeat-like"/>
    <property type="match status" value="1"/>
</dbReference>
<dbReference type="InterPro" id="IPR001680">
    <property type="entry name" value="WD40_rpt"/>
</dbReference>
<evidence type="ECO:0000256" key="3">
    <source>
        <dbReference type="PROSITE-ProRule" id="PRU00221"/>
    </source>
</evidence>
<sequence length="324" mass="35815">MSCLIWPRSCLSYPRSPLKSAEKLIKLPRNANATAKASLGRTSVLQASFGLGGSIGGSGRRARGQVRARVKEVLGLLTDSLRQNCNGSFDKTVKIWCSRTGYCLVTMWGHNAEIVVAKFSPSYTKITTVSVNTTSRVFDLSTGEGLGLLKGHTAEIIALHYNNDGSQIITVSFDGTVSIWDTRTFSAEDTTDHPVTRLRIAVEIKRDRSFCASFWHHSHFVPVVIKGNAMLRGCFRCGGSNLLHIASKNPEICLYLTQFDENGLRVTQRIFSSSKETFIALLLGRKLGYDVLDSEEDNFVCLQGRCLTSLTVSFETFAMKRRTV</sequence>
<accession>A0A310S7E9</accession>
<keyword evidence="2" id="KW-0677">Repeat</keyword>
<dbReference type="InterPro" id="IPR036322">
    <property type="entry name" value="WD40_repeat_dom_sf"/>
</dbReference>
<dbReference type="PANTHER" id="PTHR19848:SF8">
    <property type="entry name" value="F-BOX AND WD REPEAT DOMAIN CONTAINING 7"/>
    <property type="match status" value="1"/>
</dbReference>
<dbReference type="PROSITE" id="PS00678">
    <property type="entry name" value="WD_REPEATS_1"/>
    <property type="match status" value="1"/>
</dbReference>
<name>A0A310S7E9_9HYME</name>